<dbReference type="EC" id="3.1.4.58" evidence="2"/>
<dbReference type="EMBL" id="NOWF01000006">
    <property type="protein sequence ID" value="OYD07461.1"/>
    <property type="molecule type" value="Genomic_DNA"/>
</dbReference>
<comment type="function">
    <text evidence="2">Hydrolyzes RNA 2',3'-cyclic phosphodiester to an RNA 2'-phosphomonoester.</text>
</comment>
<proteinExistence type="inferred from homology"/>
<sequence length="220" mass="25804">MQRCCLGSGNPGILKIKRQVRSMSSAANYRLFIAIPLPMTQRGVLARWSDTMTLHWPFQSWVHPADYHITLQFLGACTFRQTREVKQAIRQVAAERDPFSLTVKGIGYFGVPTRPRILWAGVGGDRNCLQSLYEEVTRRVEPLCFHKEKRSYRPHITLAKKYKRNDFPHDRLEEIFSPDEEKLYWTVDEMILYQTHLYRSPMYQPLARFGFGDGKRVRHL</sequence>
<reference evidence="3 4" key="1">
    <citation type="submission" date="2017-07" db="EMBL/GenBank/DDBJ databases">
        <title>The genome sequence of Paludifilum halophilum highlights mechanisms for microbial adaptation to high salt environemnts.</title>
        <authorList>
            <person name="Belbahri L."/>
        </authorList>
    </citation>
    <scope>NUCLEOTIDE SEQUENCE [LARGE SCALE GENOMIC DNA]</scope>
    <source>
        <strain evidence="3 4">DSM 102817</strain>
    </source>
</reference>
<keyword evidence="4" id="KW-1185">Reference proteome</keyword>
<feature type="active site" description="Proton acceptor" evidence="2">
    <location>
        <position position="155"/>
    </location>
</feature>
<comment type="catalytic activity">
    <reaction evidence="2">
        <text>a 3'-end 2',3'-cyclophospho-ribonucleotide-RNA + H2O = a 3'-end 2'-phospho-ribonucleotide-RNA + H(+)</text>
        <dbReference type="Rhea" id="RHEA:11828"/>
        <dbReference type="Rhea" id="RHEA-COMP:10464"/>
        <dbReference type="Rhea" id="RHEA-COMP:17353"/>
        <dbReference type="ChEBI" id="CHEBI:15377"/>
        <dbReference type="ChEBI" id="CHEBI:15378"/>
        <dbReference type="ChEBI" id="CHEBI:83064"/>
        <dbReference type="ChEBI" id="CHEBI:173113"/>
        <dbReference type="EC" id="3.1.4.58"/>
    </reaction>
</comment>
<gene>
    <name evidence="3" type="ORF">CHM34_11205</name>
</gene>
<comment type="caution">
    <text evidence="3">The sequence shown here is derived from an EMBL/GenBank/DDBJ whole genome shotgun (WGS) entry which is preliminary data.</text>
</comment>
<protein>
    <recommendedName>
        <fullName evidence="2">RNA 2',3'-cyclic phosphodiesterase</fullName>
        <shortName evidence="2">RNA 2',3'-CPDase</shortName>
        <ecNumber evidence="2">3.1.4.58</ecNumber>
    </recommendedName>
</protein>
<evidence type="ECO:0000313" key="3">
    <source>
        <dbReference type="EMBL" id="OYD07461.1"/>
    </source>
</evidence>
<dbReference type="OrthoDB" id="9789350at2"/>
<feature type="short sequence motif" description="HXTX 1" evidence="2">
    <location>
        <begin position="68"/>
        <end position="71"/>
    </location>
</feature>
<evidence type="ECO:0000256" key="1">
    <source>
        <dbReference type="ARBA" id="ARBA00022801"/>
    </source>
</evidence>
<dbReference type="NCBIfam" id="TIGR02258">
    <property type="entry name" value="2_5_ligase"/>
    <property type="match status" value="1"/>
</dbReference>
<organism evidence="3 4">
    <name type="scientific">Paludifilum halophilum</name>
    <dbReference type="NCBI Taxonomy" id="1642702"/>
    <lineage>
        <taxon>Bacteria</taxon>
        <taxon>Bacillati</taxon>
        <taxon>Bacillota</taxon>
        <taxon>Bacilli</taxon>
        <taxon>Bacillales</taxon>
        <taxon>Thermoactinomycetaceae</taxon>
        <taxon>Paludifilum</taxon>
    </lineage>
</organism>
<name>A0A235B5F7_9BACL</name>
<comment type="similarity">
    <text evidence="2">Belongs to the 2H phosphoesterase superfamily. ThpR family.</text>
</comment>
<dbReference type="Proteomes" id="UP000215459">
    <property type="component" value="Unassembled WGS sequence"/>
</dbReference>
<dbReference type="HAMAP" id="MF_01940">
    <property type="entry name" value="RNA_CPDase"/>
    <property type="match status" value="1"/>
</dbReference>
<feature type="active site" description="Proton donor" evidence="2">
    <location>
        <position position="68"/>
    </location>
</feature>
<accession>A0A235B5F7</accession>
<dbReference type="AlphaFoldDB" id="A0A235B5F7"/>
<dbReference type="PANTHER" id="PTHR35561">
    <property type="entry name" value="RNA 2',3'-CYCLIC PHOSPHODIESTERASE"/>
    <property type="match status" value="1"/>
</dbReference>
<dbReference type="InterPro" id="IPR004175">
    <property type="entry name" value="RNA_CPDase"/>
</dbReference>
<keyword evidence="1 2" id="KW-0378">Hydrolase</keyword>
<dbReference type="GO" id="GO:0008664">
    <property type="term" value="F:RNA 2',3'-cyclic 3'-phosphodiesterase activity"/>
    <property type="evidence" value="ECO:0007669"/>
    <property type="project" value="UniProtKB-EC"/>
</dbReference>
<dbReference type="Gene3D" id="3.90.1140.10">
    <property type="entry name" value="Cyclic phosphodiesterase"/>
    <property type="match status" value="1"/>
</dbReference>
<evidence type="ECO:0000313" key="4">
    <source>
        <dbReference type="Proteomes" id="UP000215459"/>
    </source>
</evidence>
<dbReference type="InterPro" id="IPR009097">
    <property type="entry name" value="Cyclic_Pdiesterase"/>
</dbReference>
<dbReference type="GO" id="GO:0004113">
    <property type="term" value="F:2',3'-cyclic-nucleotide 3'-phosphodiesterase activity"/>
    <property type="evidence" value="ECO:0007669"/>
    <property type="project" value="InterPro"/>
</dbReference>
<dbReference type="PANTHER" id="PTHR35561:SF1">
    <property type="entry name" value="RNA 2',3'-CYCLIC PHOSPHODIESTERASE"/>
    <property type="match status" value="1"/>
</dbReference>
<dbReference type="SUPFAM" id="SSF55144">
    <property type="entry name" value="LigT-like"/>
    <property type="match status" value="1"/>
</dbReference>
<dbReference type="Pfam" id="PF13563">
    <property type="entry name" value="2_5_RNA_ligase2"/>
    <property type="match status" value="1"/>
</dbReference>
<feature type="short sequence motif" description="HXTX 2" evidence="2">
    <location>
        <begin position="155"/>
        <end position="158"/>
    </location>
</feature>
<evidence type="ECO:0000256" key="2">
    <source>
        <dbReference type="HAMAP-Rule" id="MF_01940"/>
    </source>
</evidence>